<protein>
    <submittedName>
        <fullName evidence="1">Uncharacterized protein</fullName>
    </submittedName>
</protein>
<evidence type="ECO:0000313" key="1">
    <source>
        <dbReference type="EMBL" id="RFU80995.1"/>
    </source>
</evidence>
<dbReference type="Proteomes" id="UP000266272">
    <property type="component" value="Unassembled WGS sequence"/>
</dbReference>
<dbReference type="AlphaFoldDB" id="A0A395NY34"/>
<organism evidence="1 2">
    <name type="scientific">Trichoderma arundinaceum</name>
    <dbReference type="NCBI Taxonomy" id="490622"/>
    <lineage>
        <taxon>Eukaryota</taxon>
        <taxon>Fungi</taxon>
        <taxon>Dikarya</taxon>
        <taxon>Ascomycota</taxon>
        <taxon>Pezizomycotina</taxon>
        <taxon>Sordariomycetes</taxon>
        <taxon>Hypocreomycetidae</taxon>
        <taxon>Hypocreales</taxon>
        <taxon>Hypocreaceae</taxon>
        <taxon>Trichoderma</taxon>
    </lineage>
</organism>
<accession>A0A395NY34</accession>
<gene>
    <name evidence="1" type="ORF">TARUN_1210</name>
</gene>
<proteinExistence type="predicted"/>
<comment type="caution">
    <text evidence="1">The sequence shown here is derived from an EMBL/GenBank/DDBJ whole genome shotgun (WGS) entry which is preliminary data.</text>
</comment>
<dbReference type="EMBL" id="PXOA01000075">
    <property type="protein sequence ID" value="RFU80995.1"/>
    <property type="molecule type" value="Genomic_DNA"/>
</dbReference>
<dbReference type="OrthoDB" id="5424793at2759"/>
<dbReference type="STRING" id="490622.A0A395NY34"/>
<evidence type="ECO:0000313" key="2">
    <source>
        <dbReference type="Proteomes" id="UP000266272"/>
    </source>
</evidence>
<reference evidence="1 2" key="1">
    <citation type="journal article" date="2018" name="PLoS Pathog.">
        <title>Evolution of structural diversity of trichothecenes, a family of toxins produced by plant pathogenic and entomopathogenic fungi.</title>
        <authorList>
            <person name="Proctor R.H."/>
            <person name="McCormick S.P."/>
            <person name="Kim H.S."/>
            <person name="Cardoza R.E."/>
            <person name="Stanley A.M."/>
            <person name="Lindo L."/>
            <person name="Kelly A."/>
            <person name="Brown D.W."/>
            <person name="Lee T."/>
            <person name="Vaughan M.M."/>
            <person name="Alexander N.J."/>
            <person name="Busman M."/>
            <person name="Gutierrez S."/>
        </authorList>
    </citation>
    <scope>NUCLEOTIDE SEQUENCE [LARGE SCALE GENOMIC DNA]</scope>
    <source>
        <strain evidence="1 2">IBT 40837</strain>
    </source>
</reference>
<sequence>MAQPATTPEHWTELIAARRQRRLCSEHVDALKRSCASECGKRHVSECAKCYSRVLERMRQRYIESQDREWFTYRKAFHQELEGLFADAKERRTSVRQIEARIESEKEAWYRWILRKHPEFLVICDDHFIHDELRGMLDDPDRSRDEVVGMMWQGIGKPPDWAERVDAFAASVAAAGGNPAALQKLYINEFFMSKETDEPLEDSKPYLDDLSTNESMNIEEILGKMTKDAQESKNMRPQRDFFTARLDDLRRAKMADELNKKQQAKSQAQAAQERVAADELYDLPPCSECGKAVDAHDVFSCTVCQAVVHMGGEQTLTVYCSEECYDAGYGKHVDKVHNCDGGDNCVQNRSNGEDEDVTMDDEAAQDVFVCKECVHLRRLTLFCSERCAHDNIAKHRQKEHEAKTEADEVSSSAAVTSLSAVVESVLRRENPGLRMELM</sequence>
<name>A0A395NY34_TRIAR</name>
<keyword evidence="2" id="KW-1185">Reference proteome</keyword>